<evidence type="ECO:0000256" key="4">
    <source>
        <dbReference type="ARBA" id="ARBA00022729"/>
    </source>
</evidence>
<evidence type="ECO:0000256" key="7">
    <source>
        <dbReference type="SAM" id="MobiDB-lite"/>
    </source>
</evidence>
<evidence type="ECO:0000256" key="3">
    <source>
        <dbReference type="ARBA" id="ARBA00022723"/>
    </source>
</evidence>
<reference evidence="8" key="1">
    <citation type="submission" date="2007-10" db="EMBL/GenBank/DDBJ databases">
        <title>NEDO human cDNA sequencing project focused on splicing variants.</title>
        <authorList>
            <person name="Wakamatsu A."/>
            <person name="Yamamoto J."/>
            <person name="Kimura K."/>
            <person name="Ishii S."/>
            <person name="Watanabe K."/>
            <person name="Sugiyama A."/>
            <person name="Murakawa K."/>
            <person name="Kaida T."/>
            <person name="Tsuchiya K."/>
            <person name="Fukuzumi Y."/>
            <person name="Kumagai A."/>
            <person name="Oishi Y."/>
            <person name="Yamamoto S."/>
            <person name="Ono Y."/>
            <person name="Komori Y."/>
            <person name="Yamazaki M."/>
            <person name="Kisu Y."/>
            <person name="Nishikawa T."/>
            <person name="Sugano S."/>
            <person name="Nomura N."/>
            <person name="Isogai T."/>
        </authorList>
    </citation>
    <scope>NUCLEOTIDE SEQUENCE</scope>
    <source>
        <tissue evidence="8">Thalamus</tissue>
    </source>
</reference>
<evidence type="ECO:0000256" key="1">
    <source>
        <dbReference type="ARBA" id="ARBA00004613"/>
    </source>
</evidence>
<dbReference type="GO" id="GO:0005576">
    <property type="term" value="C:extracellular region"/>
    <property type="evidence" value="ECO:0007669"/>
    <property type="project" value="UniProtKB-SubCell"/>
</dbReference>
<dbReference type="GO" id="GO:0008191">
    <property type="term" value="F:metalloendopeptidase inhibitor activity"/>
    <property type="evidence" value="ECO:0007669"/>
    <property type="project" value="InterPro"/>
</dbReference>
<sequence>MPLTSGSSTPPPWRVSADTSTGPTTAARSFSLLVRHRPRALCHTNQSLGRGLATTRGRGSDGNGPTGNGDHPNFSLSEGRAFGSLAAQPITSCLSVPAPPFSLGKLQDGLLHITTCSFVAPWNSLSLAQRRGFTKTYTVGCEECTVSAWTLTSNGRSFPGPFPKSWACFLLPLAILCPCGCSPTLRAVPDLSCYFPKPETAPLQILAAPFPCVQYRVITCPSLVPLILPCDYSVIPLPVPEPPGLFLGSPECSPRTQSAVP</sequence>
<keyword evidence="4" id="KW-0732">Signal</keyword>
<evidence type="ECO:0000256" key="6">
    <source>
        <dbReference type="ARBA" id="ARBA00023180"/>
    </source>
</evidence>
<dbReference type="SMART" id="SM00206">
    <property type="entry name" value="NTR"/>
    <property type="match status" value="1"/>
</dbReference>
<keyword evidence="5" id="KW-0862">Zinc</keyword>
<feature type="region of interest" description="Disordered" evidence="7">
    <location>
        <begin position="44"/>
        <end position="75"/>
    </location>
</feature>
<dbReference type="PANTHER" id="PTHR11844:SF20">
    <property type="entry name" value="METALLOPROTEINASE INHIBITOR 1"/>
    <property type="match status" value="1"/>
</dbReference>
<dbReference type="InterPro" id="IPR001820">
    <property type="entry name" value="TIMP"/>
</dbReference>
<dbReference type="EMBL" id="AK296116">
    <property type="protein sequence ID" value="BAG58865.1"/>
    <property type="molecule type" value="mRNA"/>
</dbReference>
<dbReference type="PANTHER" id="PTHR11844">
    <property type="entry name" value="METALLOPROTEASE INHIBITOR"/>
    <property type="match status" value="1"/>
</dbReference>
<protein>
    <submittedName>
        <fullName evidence="8">cDNA FLJ60276, weakly similar to Metalloproteinase inhibitor 1</fullName>
    </submittedName>
</protein>
<dbReference type="DisGeNET" id="7076"/>
<dbReference type="DNASU" id="7076"/>
<comment type="subcellular location">
    <subcellularLocation>
        <location evidence="1">Secreted</location>
    </subcellularLocation>
</comment>
<dbReference type="PeptideAtlas" id="B4DJK3"/>
<organism evidence="8">
    <name type="scientific">Homo sapiens</name>
    <name type="common">Human</name>
    <dbReference type="NCBI Taxonomy" id="9606"/>
    <lineage>
        <taxon>Eukaryota</taxon>
        <taxon>Metazoa</taxon>
        <taxon>Chordata</taxon>
        <taxon>Craniata</taxon>
        <taxon>Vertebrata</taxon>
        <taxon>Euteleostomi</taxon>
        <taxon>Mammalia</taxon>
        <taxon>Eutheria</taxon>
        <taxon>Euarchontoglires</taxon>
        <taxon>Primates</taxon>
        <taxon>Haplorrhini</taxon>
        <taxon>Catarrhini</taxon>
        <taxon>Hominidae</taxon>
        <taxon>Homo</taxon>
    </lineage>
</organism>
<keyword evidence="2" id="KW-0964">Secreted</keyword>
<proteinExistence type="evidence at transcript level"/>
<evidence type="ECO:0000256" key="5">
    <source>
        <dbReference type="ARBA" id="ARBA00022833"/>
    </source>
</evidence>
<accession>B4DJK3</accession>
<dbReference type="InterPro" id="IPR027465">
    <property type="entry name" value="TIMP_C"/>
</dbReference>
<dbReference type="InterPro" id="IPR008993">
    <property type="entry name" value="TIMP-like_OB-fold"/>
</dbReference>
<dbReference type="MEROPS" id="I35.001"/>
<dbReference type="GO" id="GO:0046872">
    <property type="term" value="F:metal ion binding"/>
    <property type="evidence" value="ECO:0007669"/>
    <property type="project" value="UniProtKB-KW"/>
</dbReference>
<keyword evidence="3" id="KW-0479">Metal-binding</keyword>
<feature type="compositionally biased region" description="Low complexity" evidence="7">
    <location>
        <begin position="48"/>
        <end position="57"/>
    </location>
</feature>
<keyword evidence="6" id="KW-0325">Glycoprotein</keyword>
<dbReference type="ProteomicsDB" id="4386"/>
<dbReference type="SUPFAM" id="SSF50242">
    <property type="entry name" value="TIMP-like"/>
    <property type="match status" value="1"/>
</dbReference>
<evidence type="ECO:0000313" key="8">
    <source>
        <dbReference type="EMBL" id="BAG58865.1"/>
    </source>
</evidence>
<dbReference type="Pfam" id="PF00965">
    <property type="entry name" value="TIMP"/>
    <property type="match status" value="1"/>
</dbReference>
<evidence type="ECO:0000256" key="2">
    <source>
        <dbReference type="ARBA" id="ARBA00022525"/>
    </source>
</evidence>
<feature type="region of interest" description="Disordered" evidence="7">
    <location>
        <begin position="1"/>
        <end position="24"/>
    </location>
</feature>
<name>B4DJK3_HUMAN</name>
<dbReference type="BioGRID-ORCS" id="7076">
    <property type="hits" value="18 hits in 794 CRISPR screens"/>
</dbReference>
<dbReference type="AlphaFoldDB" id="B4DJK3"/>
<dbReference type="Gene3D" id="3.90.370.10">
    <property type="entry name" value="Tissue inhibitor of metalloproteinase-1. Chain B, domain 1"/>
    <property type="match status" value="1"/>
</dbReference>